<dbReference type="EC" id="4.2.1.96" evidence="4"/>
<keyword evidence="7" id="KW-0472">Membrane</keyword>
<dbReference type="Gene3D" id="3.30.1150.10">
    <property type="match status" value="1"/>
</dbReference>
<evidence type="ECO:0000256" key="3">
    <source>
        <dbReference type="ARBA" id="ARBA00006472"/>
    </source>
</evidence>
<dbReference type="EMBL" id="JAPDRN010000133">
    <property type="protein sequence ID" value="KAJ9619347.1"/>
    <property type="molecule type" value="Genomic_DNA"/>
</dbReference>
<dbReference type="SUPFAM" id="SSF55248">
    <property type="entry name" value="PCD-like"/>
    <property type="match status" value="1"/>
</dbReference>
<keyword evidence="8" id="KW-0456">Lyase</keyword>
<dbReference type="GO" id="GO:0006729">
    <property type="term" value="P:tetrahydrobiopterin biosynthetic process"/>
    <property type="evidence" value="ECO:0007669"/>
    <property type="project" value="InterPro"/>
</dbReference>
<reference evidence="11" key="1">
    <citation type="submission" date="2022-10" db="EMBL/GenBank/DDBJ databases">
        <title>Culturing micro-colonial fungi from biological soil crusts in the Mojave desert and describing Neophaeococcomyces mojavensis, and introducing the new genera and species Taxawa tesnikishii.</title>
        <authorList>
            <person name="Kurbessoian T."/>
            <person name="Stajich J.E."/>
        </authorList>
    </citation>
    <scope>NUCLEOTIDE SEQUENCE</scope>
    <source>
        <strain evidence="11">TK_35</strain>
    </source>
</reference>
<comment type="subcellular location">
    <subcellularLocation>
        <location evidence="2">Membrane</location>
        <topology evidence="2">Single-pass membrane protein</topology>
    </subcellularLocation>
</comment>
<evidence type="ECO:0000256" key="2">
    <source>
        <dbReference type="ARBA" id="ARBA00004167"/>
    </source>
</evidence>
<feature type="domain" description="TonB C-terminal" evidence="10">
    <location>
        <begin position="130"/>
        <end position="226"/>
    </location>
</feature>
<evidence type="ECO:0000256" key="6">
    <source>
        <dbReference type="ARBA" id="ARBA00022989"/>
    </source>
</evidence>
<dbReference type="HAMAP" id="MF_00434">
    <property type="entry name" value="Pterin_4_alpha"/>
    <property type="match status" value="1"/>
</dbReference>
<evidence type="ECO:0000313" key="11">
    <source>
        <dbReference type="EMBL" id="KAJ9619347.1"/>
    </source>
</evidence>
<dbReference type="GO" id="GO:0008124">
    <property type="term" value="F:4-alpha-hydroxytetrahydrobiopterin dehydratase activity"/>
    <property type="evidence" value="ECO:0007669"/>
    <property type="project" value="UniProtKB-EC"/>
</dbReference>
<evidence type="ECO:0000256" key="8">
    <source>
        <dbReference type="ARBA" id="ARBA00023239"/>
    </source>
</evidence>
<comment type="similarity">
    <text evidence="3">Belongs to the pterin-4-alpha-carbinolamine dehydratase family.</text>
</comment>
<evidence type="ECO:0000256" key="1">
    <source>
        <dbReference type="ARBA" id="ARBA00001554"/>
    </source>
</evidence>
<evidence type="ECO:0000256" key="9">
    <source>
        <dbReference type="ARBA" id="ARBA00030497"/>
    </source>
</evidence>
<gene>
    <name evidence="11" type="ORF">H2204_012717</name>
</gene>
<dbReference type="Pfam" id="PF01329">
    <property type="entry name" value="Pterin_4a"/>
    <property type="match status" value="1"/>
</dbReference>
<evidence type="ECO:0000256" key="4">
    <source>
        <dbReference type="ARBA" id="ARBA00013252"/>
    </source>
</evidence>
<dbReference type="PROSITE" id="PS52015">
    <property type="entry name" value="TONB_CTD"/>
    <property type="match status" value="1"/>
</dbReference>
<dbReference type="InterPro" id="IPR037682">
    <property type="entry name" value="TonB_C"/>
</dbReference>
<dbReference type="NCBIfam" id="NF002019">
    <property type="entry name" value="PRK00823.1-4"/>
    <property type="match status" value="1"/>
</dbReference>
<dbReference type="InterPro" id="IPR036428">
    <property type="entry name" value="PCD_sf"/>
</dbReference>
<evidence type="ECO:0000256" key="7">
    <source>
        <dbReference type="ARBA" id="ARBA00023136"/>
    </source>
</evidence>
<evidence type="ECO:0000256" key="5">
    <source>
        <dbReference type="ARBA" id="ARBA00022692"/>
    </source>
</evidence>
<comment type="catalytic activity">
    <reaction evidence="1">
        <text>(4aS,6R)-4a-hydroxy-L-erythro-5,6,7,8-tetrahydrobiopterin = (6R)-L-erythro-6,7-dihydrobiopterin + H2O</text>
        <dbReference type="Rhea" id="RHEA:11920"/>
        <dbReference type="ChEBI" id="CHEBI:15377"/>
        <dbReference type="ChEBI" id="CHEBI:15642"/>
        <dbReference type="ChEBI" id="CHEBI:43120"/>
        <dbReference type="EC" id="4.2.1.96"/>
    </reaction>
</comment>
<dbReference type="AlphaFoldDB" id="A0AA39CS09"/>
<dbReference type="GO" id="GO:0016020">
    <property type="term" value="C:membrane"/>
    <property type="evidence" value="ECO:0007669"/>
    <property type="project" value="UniProtKB-SubCell"/>
</dbReference>
<keyword evidence="6" id="KW-1133">Transmembrane helix</keyword>
<dbReference type="InterPro" id="IPR006260">
    <property type="entry name" value="TonB/TolA_C"/>
</dbReference>
<dbReference type="InterPro" id="IPR001533">
    <property type="entry name" value="Pterin_deHydtase"/>
</dbReference>
<organism evidence="11">
    <name type="scientific">Knufia peltigerae</name>
    <dbReference type="NCBI Taxonomy" id="1002370"/>
    <lineage>
        <taxon>Eukaryota</taxon>
        <taxon>Fungi</taxon>
        <taxon>Dikarya</taxon>
        <taxon>Ascomycota</taxon>
        <taxon>Pezizomycotina</taxon>
        <taxon>Eurotiomycetes</taxon>
        <taxon>Chaetothyriomycetidae</taxon>
        <taxon>Chaetothyriales</taxon>
        <taxon>Trichomeriaceae</taxon>
        <taxon>Knufia</taxon>
    </lineage>
</organism>
<dbReference type="NCBIfam" id="TIGR01352">
    <property type="entry name" value="tonB_Cterm"/>
    <property type="match status" value="1"/>
</dbReference>
<dbReference type="Gene3D" id="3.30.1360.20">
    <property type="entry name" value="Transcriptional coactivator/pterin dehydratase"/>
    <property type="match status" value="1"/>
</dbReference>
<dbReference type="PANTHER" id="PTHR12599:SF0">
    <property type="entry name" value="PTERIN-4-ALPHA-CARBINOLAMINE DEHYDRATASE"/>
    <property type="match status" value="1"/>
</dbReference>
<evidence type="ECO:0000259" key="10">
    <source>
        <dbReference type="PROSITE" id="PS52015"/>
    </source>
</evidence>
<dbReference type="PANTHER" id="PTHR12599">
    <property type="entry name" value="PTERIN-4-ALPHA-CARBINOLAMINE DEHYDRATASE"/>
    <property type="match status" value="1"/>
</dbReference>
<dbReference type="Pfam" id="PF03544">
    <property type="entry name" value="TonB_C"/>
    <property type="match status" value="1"/>
</dbReference>
<accession>A0AA39CS09</accession>
<keyword evidence="5" id="KW-0812">Transmembrane</keyword>
<protein>
    <recommendedName>
        <fullName evidence="4">4a-hydroxytetrahydrobiopterin dehydratase</fullName>
        <ecNumber evidence="4">4.2.1.96</ecNumber>
    </recommendedName>
    <alternativeName>
        <fullName evidence="9">4-alpha-hydroxy-tetrahydropterin dehydratase</fullName>
    </alternativeName>
</protein>
<sequence>MADLIPLAQAHCVPRKGSDHKLGEARLAELLPQVPGWELAEAGQALVRTFRFKDYYATMAFVNALAWIAHGEDHHPDLGVHYDRAVVRYSTHDVGGLTNEMNVRLLSLSLLAVTGLAGCGTSEPPAAPAAAPTEVAAVKTPPPQYPLELACTDVGGTSTFKVVIGTDGKPSEVTLLTGAGNPQLDDLAKTAVQGWQFKAATRNGEAVPATIQVPVSFNPPQPKPDQCFAIEESLRRGG</sequence>
<proteinExistence type="inferred from homology"/>
<name>A0AA39CS09_9EURO</name>
<comment type="caution">
    <text evidence="11">The sequence shown here is derived from an EMBL/GenBank/DDBJ whole genome shotgun (WGS) entry which is preliminary data.</text>
</comment>
<dbReference type="SUPFAM" id="SSF74653">
    <property type="entry name" value="TolA/TonB C-terminal domain"/>
    <property type="match status" value="1"/>
</dbReference>
<dbReference type="GO" id="GO:0055085">
    <property type="term" value="P:transmembrane transport"/>
    <property type="evidence" value="ECO:0007669"/>
    <property type="project" value="InterPro"/>
</dbReference>